<evidence type="ECO:0000256" key="2">
    <source>
        <dbReference type="ARBA" id="ARBA00022777"/>
    </source>
</evidence>
<keyword evidence="2" id="KW-0418">Kinase</keyword>
<dbReference type="PANTHER" id="PTHR10584">
    <property type="entry name" value="SUGAR KINASE"/>
    <property type="match status" value="1"/>
</dbReference>
<feature type="domain" description="Carbohydrate kinase PfkB" evidence="3">
    <location>
        <begin position="8"/>
        <end position="286"/>
    </location>
</feature>
<dbReference type="SUPFAM" id="SSF53613">
    <property type="entry name" value="Ribokinase-like"/>
    <property type="match status" value="1"/>
</dbReference>
<dbReference type="EMBL" id="PKUQ01000001">
    <property type="protein sequence ID" value="PLW78826.1"/>
    <property type="molecule type" value="Genomic_DNA"/>
</dbReference>
<keyword evidence="5" id="KW-1185">Reference proteome</keyword>
<dbReference type="InterPro" id="IPR011611">
    <property type="entry name" value="PfkB_dom"/>
</dbReference>
<accession>A0A2N5XWD1</accession>
<dbReference type="OrthoDB" id="9806249at2"/>
<comment type="caution">
    <text evidence="4">The sequence shown here is derived from an EMBL/GenBank/DDBJ whole genome shotgun (WGS) entry which is preliminary data.</text>
</comment>
<name>A0A2N5XWD1_9HYPH</name>
<evidence type="ECO:0000313" key="5">
    <source>
        <dbReference type="Proteomes" id="UP000234881"/>
    </source>
</evidence>
<keyword evidence="1" id="KW-0808">Transferase</keyword>
<evidence type="ECO:0000313" key="4">
    <source>
        <dbReference type="EMBL" id="PLW78826.1"/>
    </source>
</evidence>
<dbReference type="AlphaFoldDB" id="A0A2N5XWD1"/>
<dbReference type="InterPro" id="IPR029056">
    <property type="entry name" value="Ribokinase-like"/>
</dbReference>
<dbReference type="Proteomes" id="UP000234881">
    <property type="component" value="Unassembled WGS sequence"/>
</dbReference>
<evidence type="ECO:0000259" key="3">
    <source>
        <dbReference type="Pfam" id="PF00294"/>
    </source>
</evidence>
<gene>
    <name evidence="4" type="ORF">C0081_00865</name>
</gene>
<evidence type="ECO:0000256" key="1">
    <source>
        <dbReference type="ARBA" id="ARBA00022679"/>
    </source>
</evidence>
<reference evidence="4 5" key="1">
    <citation type="submission" date="2018-01" db="EMBL/GenBank/DDBJ databases">
        <title>The draft genome sequence of Cohaesibacter sp. H1304.</title>
        <authorList>
            <person name="Wang N.-N."/>
            <person name="Du Z.-J."/>
        </authorList>
    </citation>
    <scope>NUCLEOTIDE SEQUENCE [LARGE SCALE GENOMIC DNA]</scope>
    <source>
        <strain evidence="4 5">H1304</strain>
    </source>
</reference>
<organism evidence="4 5">
    <name type="scientific">Cohaesibacter celericrescens</name>
    <dbReference type="NCBI Taxonomy" id="2067669"/>
    <lineage>
        <taxon>Bacteria</taxon>
        <taxon>Pseudomonadati</taxon>
        <taxon>Pseudomonadota</taxon>
        <taxon>Alphaproteobacteria</taxon>
        <taxon>Hyphomicrobiales</taxon>
        <taxon>Cohaesibacteraceae</taxon>
    </lineage>
</organism>
<dbReference type="Gene3D" id="3.40.1190.20">
    <property type="match status" value="1"/>
</dbReference>
<dbReference type="GO" id="GO:0016301">
    <property type="term" value="F:kinase activity"/>
    <property type="evidence" value="ECO:0007669"/>
    <property type="project" value="UniProtKB-KW"/>
</dbReference>
<dbReference type="PANTHER" id="PTHR10584:SF166">
    <property type="entry name" value="RIBOKINASE"/>
    <property type="match status" value="1"/>
</dbReference>
<dbReference type="Pfam" id="PF00294">
    <property type="entry name" value="PfkB"/>
    <property type="match status" value="1"/>
</dbReference>
<dbReference type="CDD" id="cd01941">
    <property type="entry name" value="YeiC_kinase_like"/>
    <property type="match status" value="1"/>
</dbReference>
<protein>
    <recommendedName>
        <fullName evidence="3">Carbohydrate kinase PfkB domain-containing protein</fullName>
    </recommendedName>
</protein>
<dbReference type="RefSeq" id="WP_101531911.1">
    <property type="nucleotide sequence ID" value="NZ_PKUQ01000001.1"/>
</dbReference>
<sequence>MKNLFTPDILVIGGAHIDRIGRSTARLEPGQSNPGSLHRTVGGVAGNIAQALAKLDWHVALSTITGQDSDADLLREKLLAAGIDLSLITTSFDKTSASYTAIEDRNGSLIAAIADMGVYDSYPSEEIMGCLSEIPQQTRIVADTNLPPKALETLAENKGAHKLAICAVSGPKANRAASLLDKIDLLFCNEAEAAILAQEYADLSALPGILMDEGVTSGIITKGDAGITAWQAGTIWHRPAPPVKVTSSNGAGDCLTACILHGLLLGTPFDEALTYGMAGASLALMSDQAVPDLLNRPMLDSCLADIPK</sequence>
<proteinExistence type="predicted"/>